<proteinExistence type="predicted"/>
<name>A0A2T7USC7_9RHOB</name>
<dbReference type="InterPro" id="IPR000835">
    <property type="entry name" value="HTH_MarR-typ"/>
</dbReference>
<comment type="caution">
    <text evidence="5">The sequence shown here is derived from an EMBL/GenBank/DDBJ whole genome shotgun (WGS) entry which is preliminary data.</text>
</comment>
<gene>
    <name evidence="5" type="ORF">DDE23_09200</name>
</gene>
<dbReference type="SUPFAM" id="SSF46785">
    <property type="entry name" value="Winged helix' DNA-binding domain"/>
    <property type="match status" value="1"/>
</dbReference>
<dbReference type="OrthoDB" id="8906692at2"/>
<evidence type="ECO:0000259" key="4">
    <source>
        <dbReference type="PROSITE" id="PS50995"/>
    </source>
</evidence>
<sequence length="163" mass="18402">MNDPDLITESGLSVQAGRYAPYYLSVLNNRLAWGASQLYLHLFDIGLNEWRILSALRNEPGIQALRVGEMVAMNKSVVSRSTRRLEDLGYVVARLDRARRLLWLTQAGAELHDKIIAIALQREAALLDGLDEAELDRLFALMERLRENLAKVDAVDRALMGRD</sequence>
<feature type="domain" description="HTH marR-type" evidence="4">
    <location>
        <begin position="1"/>
        <end position="147"/>
    </location>
</feature>
<dbReference type="PROSITE" id="PS50995">
    <property type="entry name" value="HTH_MARR_2"/>
    <property type="match status" value="1"/>
</dbReference>
<accession>A0A2T7USC7</accession>
<dbReference type="RefSeq" id="WP_107750989.1">
    <property type="nucleotide sequence ID" value="NZ_QBKF01000003.1"/>
</dbReference>
<evidence type="ECO:0000313" key="6">
    <source>
        <dbReference type="Proteomes" id="UP000244810"/>
    </source>
</evidence>
<dbReference type="InterPro" id="IPR036390">
    <property type="entry name" value="WH_DNA-bd_sf"/>
</dbReference>
<dbReference type="SMART" id="SM00347">
    <property type="entry name" value="HTH_MARR"/>
    <property type="match status" value="1"/>
</dbReference>
<dbReference type="AlphaFoldDB" id="A0A2T7USC7"/>
<evidence type="ECO:0000256" key="3">
    <source>
        <dbReference type="ARBA" id="ARBA00023163"/>
    </source>
</evidence>
<keyword evidence="3" id="KW-0804">Transcription</keyword>
<protein>
    <submittedName>
        <fullName evidence="5">MarR family transcriptional regulator</fullName>
    </submittedName>
</protein>
<evidence type="ECO:0000313" key="5">
    <source>
        <dbReference type="EMBL" id="PVE47617.1"/>
    </source>
</evidence>
<dbReference type="Pfam" id="PF12802">
    <property type="entry name" value="MarR_2"/>
    <property type="match status" value="1"/>
</dbReference>
<dbReference type="GO" id="GO:0003700">
    <property type="term" value="F:DNA-binding transcription factor activity"/>
    <property type="evidence" value="ECO:0007669"/>
    <property type="project" value="InterPro"/>
</dbReference>
<dbReference type="Proteomes" id="UP000244810">
    <property type="component" value="Unassembled WGS sequence"/>
</dbReference>
<reference evidence="5 6" key="1">
    <citation type="journal article" date="2011" name="Syst. Appl. Microbiol.">
        <title>Defluviimonas denitrificans gen. nov., sp. nov., and Pararhodobacter aggregans gen. nov., sp. nov., non-phototrophic Rhodobacteraceae from the biofilter of a marine aquaculture.</title>
        <authorList>
            <person name="Foesel B.U."/>
            <person name="Drake H.L."/>
            <person name="Schramm A."/>
        </authorList>
    </citation>
    <scope>NUCLEOTIDE SEQUENCE [LARGE SCALE GENOMIC DNA]</scope>
    <source>
        <strain evidence="5 6">D1-19</strain>
    </source>
</reference>
<organism evidence="5 6">
    <name type="scientific">Pararhodobacter aggregans</name>
    <dbReference type="NCBI Taxonomy" id="404875"/>
    <lineage>
        <taxon>Bacteria</taxon>
        <taxon>Pseudomonadati</taxon>
        <taxon>Pseudomonadota</taxon>
        <taxon>Alphaproteobacteria</taxon>
        <taxon>Rhodobacterales</taxon>
        <taxon>Paracoccaceae</taxon>
        <taxon>Pararhodobacter</taxon>
    </lineage>
</organism>
<dbReference type="InterPro" id="IPR036388">
    <property type="entry name" value="WH-like_DNA-bd_sf"/>
</dbReference>
<keyword evidence="1" id="KW-0805">Transcription regulation</keyword>
<dbReference type="PANTHER" id="PTHR42756">
    <property type="entry name" value="TRANSCRIPTIONAL REGULATOR, MARR"/>
    <property type="match status" value="1"/>
</dbReference>
<dbReference type="Gene3D" id="1.10.10.10">
    <property type="entry name" value="Winged helix-like DNA-binding domain superfamily/Winged helix DNA-binding domain"/>
    <property type="match status" value="1"/>
</dbReference>
<dbReference type="PANTHER" id="PTHR42756:SF1">
    <property type="entry name" value="TRANSCRIPTIONAL REPRESSOR OF EMRAB OPERON"/>
    <property type="match status" value="1"/>
</dbReference>
<evidence type="ECO:0000256" key="1">
    <source>
        <dbReference type="ARBA" id="ARBA00023015"/>
    </source>
</evidence>
<keyword evidence="2" id="KW-0238">DNA-binding</keyword>
<keyword evidence="6" id="KW-1185">Reference proteome</keyword>
<evidence type="ECO:0000256" key="2">
    <source>
        <dbReference type="ARBA" id="ARBA00023125"/>
    </source>
</evidence>
<dbReference type="GO" id="GO:0003677">
    <property type="term" value="F:DNA binding"/>
    <property type="evidence" value="ECO:0007669"/>
    <property type="project" value="UniProtKB-KW"/>
</dbReference>
<dbReference type="EMBL" id="QDDR01000004">
    <property type="protein sequence ID" value="PVE47617.1"/>
    <property type="molecule type" value="Genomic_DNA"/>
</dbReference>